<evidence type="ECO:0000313" key="3">
    <source>
        <dbReference type="EMBL" id="CCD19742.1"/>
    </source>
</evidence>
<keyword evidence="2" id="KW-0732">Signal</keyword>
<keyword evidence="4" id="KW-1185">Reference proteome</keyword>
<organism evidence="3 4">
    <name type="scientific">Trypanosoma vivax (strain Y486)</name>
    <dbReference type="NCBI Taxonomy" id="1055687"/>
    <lineage>
        <taxon>Eukaryota</taxon>
        <taxon>Discoba</taxon>
        <taxon>Euglenozoa</taxon>
        <taxon>Kinetoplastea</taxon>
        <taxon>Metakinetoplastina</taxon>
        <taxon>Trypanosomatida</taxon>
        <taxon>Trypanosomatidae</taxon>
        <taxon>Trypanosoma</taxon>
        <taxon>Duttonella</taxon>
    </lineage>
</organism>
<feature type="region of interest" description="Disordered" evidence="1">
    <location>
        <begin position="279"/>
        <end position="437"/>
    </location>
</feature>
<feature type="compositionally biased region" description="Basic and acidic residues" evidence="1">
    <location>
        <begin position="411"/>
        <end position="422"/>
    </location>
</feature>
<evidence type="ECO:0000313" key="4">
    <source>
        <dbReference type="Proteomes" id="UP000009027"/>
    </source>
</evidence>
<protein>
    <submittedName>
        <fullName evidence="3">Uncharacterized protein</fullName>
    </submittedName>
</protein>
<feature type="compositionally biased region" description="Basic residues" evidence="1">
    <location>
        <begin position="323"/>
        <end position="333"/>
    </location>
</feature>
<accession>F9WQB5</accession>
<dbReference type="AlphaFoldDB" id="F9WQB5"/>
<proteinExistence type="predicted"/>
<dbReference type="VEuPathDB" id="TriTrypDB:TvY486_0024530"/>
<feature type="compositionally biased region" description="Basic residues" evidence="1">
    <location>
        <begin position="476"/>
        <end position="487"/>
    </location>
</feature>
<feature type="compositionally biased region" description="Basic and acidic residues" evidence="1">
    <location>
        <begin position="38"/>
        <end position="48"/>
    </location>
</feature>
<name>F9WQB5_TRYVY</name>
<feature type="compositionally biased region" description="Basic and acidic residues" evidence="1">
    <location>
        <begin position="187"/>
        <end position="206"/>
    </location>
</feature>
<dbReference type="Proteomes" id="UP000009027">
    <property type="component" value="Unassembled WGS sequence"/>
</dbReference>
<feature type="region of interest" description="Disordered" evidence="1">
    <location>
        <begin position="223"/>
        <end position="245"/>
    </location>
</feature>
<evidence type="ECO:0000256" key="1">
    <source>
        <dbReference type="SAM" id="MobiDB-lite"/>
    </source>
</evidence>
<sequence length="529" mass="58324">MACGVRCACWALVWTRGGATEGEDGPATEVRRTWRGARHLDSERERRNTSGSVGNGRKGCPCFRATTGTRHERTPVTRRGASARQLDWARGLRRRRKCNAVDEPGNVDEPARTRTTATSKAEKPTGSQGAAGTTPARTDGSGDTAPMRPPPRRERQHKHMAASDVDAQGGNARLGREARPHSAASEAWHRVRAERTGHRDGERRTREPRQALGVKDWLKKTAAQRTEPKAWHTTNPPRRGEPKLRWGAWLSGDSRTKVSEEQQRRLGVTQGRKYCGASHATLDTAREGQQRSQLQRARRERVVARRQSEACGGGGQSNDGSARPRKGQKKGARRVVMSKAADEQGAKVTQQWRLDGKGAQGDALPCDRWRSEGREKTTHGGCLRGRAESDHASTLPLAEGRAITFSKQRTASRDTRGPRHATEPQGSHTAGRKMGARTACQARSKGEALASCGEHLDKRGGSAGEKNTLQTEDRRGRRTAKRGMKKQRHDDERAALAVPWIRTMRDREVAKLDLGKWKGGKVTATFCPR</sequence>
<feature type="region of interest" description="Disordered" evidence="1">
    <location>
        <begin position="453"/>
        <end position="492"/>
    </location>
</feature>
<feature type="signal peptide" evidence="2">
    <location>
        <begin position="1"/>
        <end position="22"/>
    </location>
</feature>
<reference evidence="3 4" key="1">
    <citation type="journal article" date="2012" name="Proc. Natl. Acad. Sci. U.S.A.">
        <title>Antigenic diversity is generated by distinct evolutionary mechanisms in African trypanosome species.</title>
        <authorList>
            <person name="Jackson A.P."/>
            <person name="Berry A."/>
            <person name="Aslett M."/>
            <person name="Allison H.C."/>
            <person name="Burton P."/>
            <person name="Vavrova-Anderson J."/>
            <person name="Brown R."/>
            <person name="Browne H."/>
            <person name="Corton N."/>
            <person name="Hauser H."/>
            <person name="Gamble J."/>
            <person name="Gilderthorp R."/>
            <person name="Marcello L."/>
            <person name="McQuillan J."/>
            <person name="Otto T.D."/>
            <person name="Quail M.A."/>
            <person name="Sanders M.J."/>
            <person name="van Tonder A."/>
            <person name="Ginger M.L."/>
            <person name="Field M.C."/>
            <person name="Barry J.D."/>
            <person name="Hertz-Fowler C."/>
            <person name="Berriman M."/>
        </authorList>
    </citation>
    <scope>NUCLEOTIDE SEQUENCE</scope>
    <source>
        <strain evidence="3 4">Y486</strain>
    </source>
</reference>
<gene>
    <name evidence="3" type="ORF">TvY486_0024530</name>
</gene>
<evidence type="ECO:0000256" key="2">
    <source>
        <dbReference type="SAM" id="SignalP"/>
    </source>
</evidence>
<feature type="region of interest" description="Disordered" evidence="1">
    <location>
        <begin position="36"/>
        <end position="206"/>
    </location>
</feature>
<feature type="compositionally biased region" description="Polar residues" evidence="1">
    <location>
        <begin position="113"/>
        <end position="131"/>
    </location>
</feature>
<feature type="compositionally biased region" description="Basic and acidic residues" evidence="1">
    <location>
        <begin position="365"/>
        <end position="378"/>
    </location>
</feature>
<feature type="chain" id="PRO_5003390774" evidence="2">
    <location>
        <begin position="23"/>
        <end position="529"/>
    </location>
</feature>
<dbReference type="EMBL" id="CAEX01004027">
    <property type="protein sequence ID" value="CCD19742.1"/>
    <property type="molecule type" value="Genomic_DNA"/>
</dbReference>